<evidence type="ECO:0000313" key="10">
    <source>
        <dbReference type="Proteomes" id="UP000706039"/>
    </source>
</evidence>
<evidence type="ECO:0000256" key="4">
    <source>
        <dbReference type="ARBA" id="ARBA00022856"/>
    </source>
</evidence>
<dbReference type="Proteomes" id="UP000706039">
    <property type="component" value="Unassembled WGS sequence"/>
</dbReference>
<dbReference type="Pfam" id="PF00854">
    <property type="entry name" value="PTR2"/>
    <property type="match status" value="2"/>
</dbReference>
<dbReference type="InterPro" id="IPR020846">
    <property type="entry name" value="MFS_dom"/>
</dbReference>
<gene>
    <name evidence="9" type="ORF">K7G82_06695</name>
</gene>
<feature type="transmembrane region" description="Helical" evidence="7">
    <location>
        <begin position="241"/>
        <end position="263"/>
    </location>
</feature>
<dbReference type="InterPro" id="IPR036259">
    <property type="entry name" value="MFS_trans_sf"/>
</dbReference>
<feature type="transmembrane region" description="Helical" evidence="7">
    <location>
        <begin position="417"/>
        <end position="435"/>
    </location>
</feature>
<evidence type="ECO:0000256" key="6">
    <source>
        <dbReference type="ARBA" id="ARBA00023136"/>
    </source>
</evidence>
<keyword evidence="4" id="KW-0813">Transport</keyword>
<comment type="similarity">
    <text evidence="2">Belongs to the major facilitator superfamily. Proton-dependent oligopeptide transporter (POT/PTR) (TC 2.A.17) family.</text>
</comment>
<dbReference type="InterPro" id="IPR005279">
    <property type="entry name" value="Dipep/tripep_permease"/>
</dbReference>
<accession>A0ABS7PNF1</accession>
<evidence type="ECO:0000259" key="8">
    <source>
        <dbReference type="PROSITE" id="PS50850"/>
    </source>
</evidence>
<keyword evidence="3 7" id="KW-0812">Transmembrane</keyword>
<comment type="subcellular location">
    <subcellularLocation>
        <location evidence="1">Membrane</location>
        <topology evidence="1">Multi-pass membrane protein</topology>
    </subcellularLocation>
</comment>
<dbReference type="CDD" id="cd17346">
    <property type="entry name" value="MFS_DtpA_like"/>
    <property type="match status" value="1"/>
</dbReference>
<keyword evidence="4" id="KW-0653">Protein transport</keyword>
<name>A0ABS7PNF1_9SPHN</name>
<dbReference type="SUPFAM" id="SSF103473">
    <property type="entry name" value="MFS general substrate transporter"/>
    <property type="match status" value="1"/>
</dbReference>
<evidence type="ECO:0000256" key="2">
    <source>
        <dbReference type="ARBA" id="ARBA00005982"/>
    </source>
</evidence>
<proteinExistence type="inferred from homology"/>
<feature type="transmembrane region" description="Helical" evidence="7">
    <location>
        <begin position="67"/>
        <end position="87"/>
    </location>
</feature>
<comment type="caution">
    <text evidence="9">The sequence shown here is derived from an EMBL/GenBank/DDBJ whole genome shotgun (WGS) entry which is preliminary data.</text>
</comment>
<keyword evidence="5 7" id="KW-1133">Transmembrane helix</keyword>
<feature type="transmembrane region" description="Helical" evidence="7">
    <location>
        <begin position="283"/>
        <end position="302"/>
    </location>
</feature>
<keyword evidence="10" id="KW-1185">Reference proteome</keyword>
<dbReference type="RefSeq" id="WP_222989093.1">
    <property type="nucleotide sequence ID" value="NZ_JAINVV010000004.1"/>
</dbReference>
<dbReference type="InterPro" id="IPR000109">
    <property type="entry name" value="POT_fam"/>
</dbReference>
<feature type="transmembrane region" description="Helical" evidence="7">
    <location>
        <begin position="348"/>
        <end position="366"/>
    </location>
</feature>
<dbReference type="Gene3D" id="1.20.1250.20">
    <property type="entry name" value="MFS general substrate transporter like domains"/>
    <property type="match status" value="2"/>
</dbReference>
<dbReference type="PROSITE" id="PS01022">
    <property type="entry name" value="PTR2_1"/>
    <property type="match status" value="1"/>
</dbReference>
<dbReference type="InterPro" id="IPR018456">
    <property type="entry name" value="PTR2_symporter_CS"/>
</dbReference>
<protein>
    <submittedName>
        <fullName evidence="9">Peptide MFS transporter</fullName>
    </submittedName>
</protein>
<evidence type="ECO:0000256" key="3">
    <source>
        <dbReference type="ARBA" id="ARBA00022692"/>
    </source>
</evidence>
<dbReference type="NCBIfam" id="TIGR00924">
    <property type="entry name" value="yjdL_sub1_fam"/>
    <property type="match status" value="1"/>
</dbReference>
<keyword evidence="6 7" id="KW-0472">Membrane</keyword>
<evidence type="ECO:0000256" key="7">
    <source>
        <dbReference type="SAM" id="Phobius"/>
    </source>
</evidence>
<feature type="transmembrane region" description="Helical" evidence="7">
    <location>
        <begin position="323"/>
        <end position="342"/>
    </location>
</feature>
<keyword evidence="4" id="KW-0571">Peptide transport</keyword>
<feature type="domain" description="Major facilitator superfamily (MFS) profile" evidence="8">
    <location>
        <begin position="36"/>
        <end position="440"/>
    </location>
</feature>
<feature type="transmembrane region" description="Helical" evidence="7">
    <location>
        <begin position="28"/>
        <end position="46"/>
    </location>
</feature>
<organism evidence="9 10">
    <name type="scientific">Sphingomonas colocasiae</name>
    <dbReference type="NCBI Taxonomy" id="1848973"/>
    <lineage>
        <taxon>Bacteria</taxon>
        <taxon>Pseudomonadati</taxon>
        <taxon>Pseudomonadota</taxon>
        <taxon>Alphaproteobacteria</taxon>
        <taxon>Sphingomonadales</taxon>
        <taxon>Sphingomonadaceae</taxon>
        <taxon>Sphingomonas</taxon>
    </lineage>
</organism>
<evidence type="ECO:0000313" key="9">
    <source>
        <dbReference type="EMBL" id="MBY8821972.1"/>
    </source>
</evidence>
<evidence type="ECO:0000256" key="1">
    <source>
        <dbReference type="ARBA" id="ARBA00004141"/>
    </source>
</evidence>
<evidence type="ECO:0000256" key="5">
    <source>
        <dbReference type="ARBA" id="ARBA00022989"/>
    </source>
</evidence>
<feature type="transmembrane region" description="Helical" evidence="7">
    <location>
        <begin position="194"/>
        <end position="213"/>
    </location>
</feature>
<reference evidence="9 10" key="1">
    <citation type="submission" date="2021-08" db="EMBL/GenBank/DDBJ databases">
        <authorList>
            <person name="Tuo L."/>
        </authorList>
    </citation>
    <scope>NUCLEOTIDE SEQUENCE [LARGE SCALE GENOMIC DNA]</scope>
    <source>
        <strain evidence="9 10">JCM 31229</strain>
    </source>
</reference>
<dbReference type="PANTHER" id="PTHR11654">
    <property type="entry name" value="OLIGOPEPTIDE TRANSPORTER-RELATED"/>
    <property type="match status" value="1"/>
</dbReference>
<feature type="transmembrane region" description="Helical" evidence="7">
    <location>
        <begin position="128"/>
        <end position="145"/>
    </location>
</feature>
<dbReference type="PROSITE" id="PS50850">
    <property type="entry name" value="MFS"/>
    <property type="match status" value="1"/>
</dbReference>
<sequence length="449" mass="48581">MERSADTAFFGHPRGLAYLAFTEVWEGFSYYGMQALLMLYMVGQLLRPGHFEHVAGLGQLRAGLESIGGPMTTIALASQIFGLYVGLVNTTPLLGGWLGDRVLGQTRTIVLGAVLMTLGHLSMTSERLFLLALLLLVLGAGFIKGNMAVQIGRLYGADDPRRTRGFGIYMLVRNIGALSAPLVCGTLGETLGWHYGFGVAAVAMVAALIIYLAGRRHLPPEPPVVRLSVAQAPLTRDDWRAILGLLLAFIPFVLMFSAVYQAYTLFPVWATDHVDRRAWGLTIPVTWIFTFDGIATMAGILAGVRLWRALDARGREPGDIGKIAIGCAMAATAFAILALGAATASGPVPLIWVLAFFVMLDFSFIWGEPPLKAFVSRHAPPAKATIMMSLAIMSIALANFTVGWLGRFYERMGAPEFWLLHAGIAVTGLVAALMLRPIIHKLVERRVTG</sequence>
<dbReference type="EMBL" id="JAINVV010000004">
    <property type="protein sequence ID" value="MBY8821972.1"/>
    <property type="molecule type" value="Genomic_DNA"/>
</dbReference>
<feature type="transmembrane region" description="Helical" evidence="7">
    <location>
        <begin position="386"/>
        <end position="405"/>
    </location>
</feature>